<proteinExistence type="predicted"/>
<organism evidence="1 2">
    <name type="scientific">Hygrophoropsis aurantiaca</name>
    <dbReference type="NCBI Taxonomy" id="72124"/>
    <lineage>
        <taxon>Eukaryota</taxon>
        <taxon>Fungi</taxon>
        <taxon>Dikarya</taxon>
        <taxon>Basidiomycota</taxon>
        <taxon>Agaricomycotina</taxon>
        <taxon>Agaricomycetes</taxon>
        <taxon>Agaricomycetidae</taxon>
        <taxon>Boletales</taxon>
        <taxon>Coniophorineae</taxon>
        <taxon>Hygrophoropsidaceae</taxon>
        <taxon>Hygrophoropsis</taxon>
    </lineage>
</organism>
<protein>
    <submittedName>
        <fullName evidence="1">Beta-lactamase-like protein</fullName>
    </submittedName>
</protein>
<name>A0ACB8AR23_9AGAM</name>
<evidence type="ECO:0000313" key="1">
    <source>
        <dbReference type="EMBL" id="KAH7915975.1"/>
    </source>
</evidence>
<sequence length="330" mass="36531">MHADHIMGLITFLRNVLYPPMTPAKLSNHPPSVEIYGPAGLRLFIRSNLKLTFTKTSERYVVHELLTQSDEITPCSPPNILHSSECAGRDVACDDSGFWIEFASKKGRFGNVVVDAGPILHRDPCIGYIIRESVQPYRKLVILGDTYDPSAIAPLAMSPPPSLLVHEATDAFIPRSVDPKSNRSRETVQQKVLAHGHSTSVMAGEFAKQIGAQMLVLNHIGTRFSAPYIPPRKNDIRVAIIKEIERQATEAWGMGRAQAAVDYKRIIVPPSNQSAASMEPSLQTDAREANEINSQMGHATADQKGVIDDQRRRKKRKMSHDVPVISTENN</sequence>
<gene>
    <name evidence="1" type="ORF">BJ138DRAFT_1140415</name>
</gene>
<reference evidence="1" key="1">
    <citation type="journal article" date="2021" name="New Phytol.">
        <title>Evolutionary innovations through gain and loss of genes in the ectomycorrhizal Boletales.</title>
        <authorList>
            <person name="Wu G."/>
            <person name="Miyauchi S."/>
            <person name="Morin E."/>
            <person name="Kuo A."/>
            <person name="Drula E."/>
            <person name="Varga T."/>
            <person name="Kohler A."/>
            <person name="Feng B."/>
            <person name="Cao Y."/>
            <person name="Lipzen A."/>
            <person name="Daum C."/>
            <person name="Hundley H."/>
            <person name="Pangilinan J."/>
            <person name="Johnson J."/>
            <person name="Barry K."/>
            <person name="LaButti K."/>
            <person name="Ng V."/>
            <person name="Ahrendt S."/>
            <person name="Min B."/>
            <person name="Choi I.G."/>
            <person name="Park H."/>
            <person name="Plett J.M."/>
            <person name="Magnuson J."/>
            <person name="Spatafora J.W."/>
            <person name="Nagy L.G."/>
            <person name="Henrissat B."/>
            <person name="Grigoriev I.V."/>
            <person name="Yang Z.L."/>
            <person name="Xu J."/>
            <person name="Martin F.M."/>
        </authorList>
    </citation>
    <scope>NUCLEOTIDE SEQUENCE</scope>
    <source>
        <strain evidence="1">ATCC 28755</strain>
    </source>
</reference>
<dbReference type="EMBL" id="MU267594">
    <property type="protein sequence ID" value="KAH7915975.1"/>
    <property type="molecule type" value="Genomic_DNA"/>
</dbReference>
<dbReference type="Proteomes" id="UP000790377">
    <property type="component" value="Unassembled WGS sequence"/>
</dbReference>
<comment type="caution">
    <text evidence="1">The sequence shown here is derived from an EMBL/GenBank/DDBJ whole genome shotgun (WGS) entry which is preliminary data.</text>
</comment>
<keyword evidence="2" id="KW-1185">Reference proteome</keyword>
<evidence type="ECO:0000313" key="2">
    <source>
        <dbReference type="Proteomes" id="UP000790377"/>
    </source>
</evidence>
<accession>A0ACB8AR23</accession>